<keyword evidence="3 4" id="KW-0732">Signal</keyword>
<organism evidence="6 7">
    <name type="scientific">Spirosoma pollinicola</name>
    <dbReference type="NCBI Taxonomy" id="2057025"/>
    <lineage>
        <taxon>Bacteria</taxon>
        <taxon>Pseudomonadati</taxon>
        <taxon>Bacteroidota</taxon>
        <taxon>Cytophagia</taxon>
        <taxon>Cytophagales</taxon>
        <taxon>Cytophagaceae</taxon>
        <taxon>Spirosoma</taxon>
    </lineage>
</organism>
<feature type="signal peptide" evidence="4">
    <location>
        <begin position="1"/>
        <end position="22"/>
    </location>
</feature>
<dbReference type="PROSITE" id="PS51257">
    <property type="entry name" value="PROKAR_LIPOPROTEIN"/>
    <property type="match status" value="1"/>
</dbReference>
<evidence type="ECO:0000256" key="3">
    <source>
        <dbReference type="ARBA" id="ARBA00022729"/>
    </source>
</evidence>
<dbReference type="Proteomes" id="UP000232883">
    <property type="component" value="Chromosome"/>
</dbReference>
<evidence type="ECO:0000256" key="2">
    <source>
        <dbReference type="ARBA" id="ARBA00022525"/>
    </source>
</evidence>
<evidence type="ECO:0000313" key="7">
    <source>
        <dbReference type="Proteomes" id="UP000232883"/>
    </source>
</evidence>
<protein>
    <recommendedName>
        <fullName evidence="5">SD-repeat containing protein B domain-containing protein</fullName>
    </recommendedName>
</protein>
<feature type="chain" id="PRO_5014759148" description="SD-repeat containing protein B domain-containing protein" evidence="4">
    <location>
        <begin position="23"/>
        <end position="1343"/>
    </location>
</feature>
<dbReference type="OrthoDB" id="3169091at2"/>
<accession>A0A2K8Z6S3</accession>
<feature type="domain" description="SD-repeat containing protein B" evidence="5">
    <location>
        <begin position="620"/>
        <end position="674"/>
    </location>
</feature>
<dbReference type="InterPro" id="IPR033764">
    <property type="entry name" value="Sdr_B"/>
</dbReference>
<dbReference type="RefSeq" id="WP_100992087.1">
    <property type="nucleotide sequence ID" value="NZ_CP025096.1"/>
</dbReference>
<gene>
    <name evidence="6" type="ORF">CWM47_29015</name>
</gene>
<sequence length="1343" mass="141078">MKKLYIFTVFLLVFGCIGAAQAQVKGVVFRDFDLNGVRSDTLPIEVGIAGVTVLAFVDLNKTPVQTLTDAQGNYAFSASAIPVGMPVRIEFSKLPTGDYNGPYGTGSGTSVQFVKAPAEHVNIGINYPADYCQRTGVRLIVPCYVNGNSQTTTDANGNLVADEKQSAKADVLVDIAYEASGMAGPSNFPPNHLAFGSQVGAVWSLAYQRRNKKILSAAVVKRHMSFGPLGTGGIYMTDAVTHTTTSFLNVKTLGIDTGTDPHSGLFGDKTQASTDAGAMNAVGRISFGGMDMSEDDKTIYFINLKDRKVYGVFVNSPAVVPTSQTAVKSWSIPDPGCSNGDFRPWALKVHHGKIYVGVVCSAETSQQKSDLKATIYRFDPKAASPVFDEILAFPLDFRRGAADLTGTCIQYDHWLPWTDAWPTACGQGSNPNFVMYPQPIVTDLEFDDDGSMMIGFMDRFGNMVGVANHDPQGNGGFDGFTGGDLLRAYNNNGTLELEKNGKSGNLTGSGVGNNEGPLDANNVGGEFFGSDNWTFFGNVAHAEVTNGALSFIPGYTEILTSAFDPIAQTYQSGGLKVFNSKTGATSRNYVLYTLDAAPGSFGKAAGLGDIKALCDPAGVEIGNRVWFDDNRDGIQDAYEPGIDGIVLTLHDMEKGGSLMATQTTHDGGQFYFNKSTVPGGLEYDHKYEIRMDTIQLPNFDITLAGVKPLSATGGRVAARAAGARQALASPQRYYTLSPANRTGFSNPDMRDSNAQLVGGSAVIAVTSLDAGQNDFTYDFSIYSCPKLTSEQDSISLCPGAKVDSIAVVGSYFSRVDSVRFVLFTSPQSGTAMYESGGVVLSTTKLNEVTNRAVLYNPAINTNSAITSQYIYAIIYPTPENPSCRQSDVTVVKLSPSLVARATGGQLNCSIKSVTLKGSVKYSNGTAAPSATYAWTGPNSFSSSVQNPSVTESGSYTLTVGDPACPGSFTTTIAEVTSDTISPTMSTSVVARTCPTCAARISADSPGATLSWTGPNGFTAVGAGADVVVDGTYSVTATASNGCWVTASVLVTPSFCPALTNTQSSLSLCSGASVDSLVTVGQHLSGSESVRFVLFSSPQSGTAMYGSGGVVLGTVGFDELTNRAVLKKPLLNTINNGSVISSQYIYGLIYPTPVSIECRQSAETVVRILPAIVATATSGTLSCSAKSVQLKGTARYGDGTVVSQANYAWIGPSNFISLERNPSVTESGSYTLTVVDSTCPGSFTTTITEVTSDTASPIMSTLVVDRTCPTCTAQISADSPGATLSWTGPNGFTAVGAGADVVVDGTYSVTATASNGCWVTANLQVIPFSCPTPVCVPILINRIR</sequence>
<evidence type="ECO:0000256" key="1">
    <source>
        <dbReference type="ARBA" id="ARBA00004613"/>
    </source>
</evidence>
<dbReference type="Pfam" id="PF17210">
    <property type="entry name" value="SdrD_B"/>
    <property type="match status" value="1"/>
</dbReference>
<evidence type="ECO:0000259" key="5">
    <source>
        <dbReference type="Pfam" id="PF17210"/>
    </source>
</evidence>
<comment type="subcellular location">
    <subcellularLocation>
        <location evidence="1">Secreted</location>
    </subcellularLocation>
</comment>
<reference evidence="6 7" key="1">
    <citation type="submission" date="2017-11" db="EMBL/GenBank/DDBJ databases">
        <title>Taxonomic description and genome sequences of Spirosoma HA7 sp. nov., isolated from pollen microhabitat of Corylus avellana.</title>
        <authorList>
            <person name="Ambika Manirajan B."/>
            <person name="Suarez C."/>
            <person name="Ratering S."/>
            <person name="Geissler-Plaum R."/>
            <person name="Cardinale M."/>
            <person name="Sylvia S."/>
        </authorList>
    </citation>
    <scope>NUCLEOTIDE SEQUENCE [LARGE SCALE GENOMIC DNA]</scope>
    <source>
        <strain evidence="6 7">HA7</strain>
    </source>
</reference>
<name>A0A2K8Z6S3_9BACT</name>
<keyword evidence="7" id="KW-1185">Reference proteome</keyword>
<keyword evidence="2" id="KW-0964">Secreted</keyword>
<dbReference type="Gene3D" id="2.60.40.10">
    <property type="entry name" value="Immunoglobulins"/>
    <property type="match status" value="3"/>
</dbReference>
<dbReference type="InterPro" id="IPR013783">
    <property type="entry name" value="Ig-like_fold"/>
</dbReference>
<evidence type="ECO:0000313" key="6">
    <source>
        <dbReference type="EMBL" id="AUD05534.1"/>
    </source>
</evidence>
<evidence type="ECO:0000256" key="4">
    <source>
        <dbReference type="SAM" id="SignalP"/>
    </source>
</evidence>
<dbReference type="EMBL" id="CP025096">
    <property type="protein sequence ID" value="AUD05534.1"/>
    <property type="molecule type" value="Genomic_DNA"/>
</dbReference>
<dbReference type="SUPFAM" id="SSF117074">
    <property type="entry name" value="Hypothetical protein PA1324"/>
    <property type="match status" value="2"/>
</dbReference>
<dbReference type="KEGG" id="spir:CWM47_29015"/>
<proteinExistence type="predicted"/>
<dbReference type="GO" id="GO:0005576">
    <property type="term" value="C:extracellular region"/>
    <property type="evidence" value="ECO:0007669"/>
    <property type="project" value="UniProtKB-SubCell"/>
</dbReference>